<evidence type="ECO:0000313" key="1">
    <source>
        <dbReference type="EMBL" id="KAI9513056.1"/>
    </source>
</evidence>
<proteinExistence type="predicted"/>
<evidence type="ECO:0000313" key="2">
    <source>
        <dbReference type="Proteomes" id="UP001207468"/>
    </source>
</evidence>
<dbReference type="Proteomes" id="UP001207468">
    <property type="component" value="Unassembled WGS sequence"/>
</dbReference>
<accession>A0ACC0UN01</accession>
<dbReference type="EMBL" id="JAGFNK010000003">
    <property type="protein sequence ID" value="KAI9513056.1"/>
    <property type="molecule type" value="Genomic_DNA"/>
</dbReference>
<keyword evidence="2" id="KW-1185">Reference proteome</keyword>
<sequence>MSTRKLAITFLFSLALLLALTAPSSSTLISPASVHHRDHANLNRMIKIRAASPAVPRQLVNSIPPINVPPLSTSTAAAAAPTSTSDTPSAAPQSSSPVAAPRSSSTPAPAPAPSPAPPSASGSQIPSPSASSTLLQSPVAPTSSSTPAAGTTPTTTAVAPVATTPSASSPGSPGSPSISNAPASSTVKSVSLTVVNGKTISVDSITVTSHVPAASSTTVTPAQLGASSLSHTTIKIIIALAASVGGCAIIWTIIRKWKFRPSDKFEDRLEPVNWQPTEHDSSLPTVRRMISNASSFHSAGHDNIMGLGRSNTTYNANRGLTPLPEHDFTAGPATLAPVGGYADLARGPSPQPQMQETDALQRGPSFNRGEDNYYQAPPPVYGMPNGYEHNY</sequence>
<gene>
    <name evidence="1" type="ORF">F5148DRAFT_1279105</name>
</gene>
<name>A0ACC0UN01_9AGAM</name>
<reference evidence="1" key="1">
    <citation type="submission" date="2021-03" db="EMBL/GenBank/DDBJ databases">
        <title>Evolutionary priming and transition to the ectomycorrhizal habit in an iconic lineage of mushroom-forming fungi: is preadaptation a requirement?</title>
        <authorList>
            <consortium name="DOE Joint Genome Institute"/>
            <person name="Looney B.P."/>
            <person name="Miyauchi S."/>
            <person name="Morin E."/>
            <person name="Drula E."/>
            <person name="Courty P.E."/>
            <person name="Chicoki N."/>
            <person name="Fauchery L."/>
            <person name="Kohler A."/>
            <person name="Kuo A."/>
            <person name="LaButti K."/>
            <person name="Pangilinan J."/>
            <person name="Lipzen A."/>
            <person name="Riley R."/>
            <person name="Andreopoulos W."/>
            <person name="He G."/>
            <person name="Johnson J."/>
            <person name="Barry K.W."/>
            <person name="Grigoriev I.V."/>
            <person name="Nagy L."/>
            <person name="Hibbett D."/>
            <person name="Henrissat B."/>
            <person name="Matheny P.B."/>
            <person name="Labbe J."/>
            <person name="Martin A.F."/>
        </authorList>
    </citation>
    <scope>NUCLEOTIDE SEQUENCE</scope>
    <source>
        <strain evidence="1">BPL698</strain>
    </source>
</reference>
<comment type="caution">
    <text evidence="1">The sequence shown here is derived from an EMBL/GenBank/DDBJ whole genome shotgun (WGS) entry which is preliminary data.</text>
</comment>
<protein>
    <submittedName>
        <fullName evidence="1">Uncharacterized protein</fullName>
    </submittedName>
</protein>
<organism evidence="1 2">
    <name type="scientific">Russula earlei</name>
    <dbReference type="NCBI Taxonomy" id="71964"/>
    <lineage>
        <taxon>Eukaryota</taxon>
        <taxon>Fungi</taxon>
        <taxon>Dikarya</taxon>
        <taxon>Basidiomycota</taxon>
        <taxon>Agaricomycotina</taxon>
        <taxon>Agaricomycetes</taxon>
        <taxon>Russulales</taxon>
        <taxon>Russulaceae</taxon>
        <taxon>Russula</taxon>
    </lineage>
</organism>